<dbReference type="Proteomes" id="UP000607653">
    <property type="component" value="Unassembled WGS sequence"/>
</dbReference>
<evidence type="ECO:0000313" key="1">
    <source>
        <dbReference type="EMBL" id="DAD43053.1"/>
    </source>
</evidence>
<sequence>MSFTWHHVHVFTVHPQGSTKKVKWLSNILIPNVLSSKFQ</sequence>
<gene>
    <name evidence="1" type="ORF">HUJ06_001283</name>
</gene>
<dbReference type="EMBL" id="DUZY01000006">
    <property type="protein sequence ID" value="DAD43053.1"/>
    <property type="molecule type" value="Genomic_DNA"/>
</dbReference>
<protein>
    <submittedName>
        <fullName evidence="1">Uncharacterized protein</fullName>
    </submittedName>
</protein>
<proteinExistence type="predicted"/>
<dbReference type="AlphaFoldDB" id="A0A822ZER2"/>
<comment type="caution">
    <text evidence="1">The sequence shown here is derived from an EMBL/GenBank/DDBJ whole genome shotgun (WGS) entry which is preliminary data.</text>
</comment>
<evidence type="ECO:0000313" key="2">
    <source>
        <dbReference type="Proteomes" id="UP000607653"/>
    </source>
</evidence>
<name>A0A822ZER2_NELNU</name>
<reference evidence="1 2" key="1">
    <citation type="journal article" date="2020" name="Mol. Biol. Evol.">
        <title>Distinct Expression and Methylation Patterns for Genes with Different Fates following a Single Whole-Genome Duplication in Flowering Plants.</title>
        <authorList>
            <person name="Shi T."/>
            <person name="Rahmani R.S."/>
            <person name="Gugger P.F."/>
            <person name="Wang M."/>
            <person name="Li H."/>
            <person name="Zhang Y."/>
            <person name="Li Z."/>
            <person name="Wang Q."/>
            <person name="Van de Peer Y."/>
            <person name="Marchal K."/>
            <person name="Chen J."/>
        </authorList>
    </citation>
    <scope>NUCLEOTIDE SEQUENCE [LARGE SCALE GENOMIC DNA]</scope>
    <source>
        <tissue evidence="1">Leaf</tissue>
    </source>
</reference>
<organism evidence="1 2">
    <name type="scientific">Nelumbo nucifera</name>
    <name type="common">Sacred lotus</name>
    <dbReference type="NCBI Taxonomy" id="4432"/>
    <lineage>
        <taxon>Eukaryota</taxon>
        <taxon>Viridiplantae</taxon>
        <taxon>Streptophyta</taxon>
        <taxon>Embryophyta</taxon>
        <taxon>Tracheophyta</taxon>
        <taxon>Spermatophyta</taxon>
        <taxon>Magnoliopsida</taxon>
        <taxon>Proteales</taxon>
        <taxon>Nelumbonaceae</taxon>
        <taxon>Nelumbo</taxon>
    </lineage>
</organism>
<accession>A0A822ZER2</accession>
<keyword evidence="2" id="KW-1185">Reference proteome</keyword>